<dbReference type="Pfam" id="PF19086">
    <property type="entry name" value="Terpene_syn_C_2"/>
    <property type="match status" value="1"/>
</dbReference>
<dbReference type="EC" id="4.2.3.-" evidence="2"/>
<evidence type="ECO:0000313" key="4">
    <source>
        <dbReference type="Proteomes" id="UP000190797"/>
    </source>
</evidence>
<comment type="similarity">
    <text evidence="2">Belongs to the terpene synthase family.</text>
</comment>
<dbReference type="EMBL" id="CP017717">
    <property type="protein sequence ID" value="AQZ66193.1"/>
    <property type="molecule type" value="Genomic_DNA"/>
</dbReference>
<dbReference type="OrthoDB" id="2989600at2"/>
<proteinExistence type="inferred from homology"/>
<dbReference type="RefSeq" id="WP_080042470.1">
    <property type="nucleotide sequence ID" value="NZ_CP017717.1"/>
</dbReference>
<dbReference type="GO" id="GO:0046872">
    <property type="term" value="F:metal ion binding"/>
    <property type="evidence" value="ECO:0007669"/>
    <property type="project" value="UniProtKB-KW"/>
</dbReference>
<dbReference type="STRING" id="1909395.BKM31_36280"/>
<reference evidence="4" key="1">
    <citation type="journal article" date="2017" name="Med. Chem. Commun.">
        <title>Nonomuraea sp. ATCC 55076 harbours the largest actinomycete chromosome to date and the kistamicin biosynthetic gene cluster.</title>
        <authorList>
            <person name="Nazari B."/>
            <person name="Forneris C.C."/>
            <person name="Gibson M.I."/>
            <person name="Moon K."/>
            <person name="Schramma K.R."/>
            <person name="Seyedsayamdost M.R."/>
        </authorList>
    </citation>
    <scope>NUCLEOTIDE SEQUENCE [LARGE SCALE GENOMIC DNA]</scope>
    <source>
        <strain evidence="4">ATCC 55076</strain>
    </source>
</reference>
<dbReference type="GO" id="GO:0010333">
    <property type="term" value="F:terpene synthase activity"/>
    <property type="evidence" value="ECO:0007669"/>
    <property type="project" value="InterPro"/>
</dbReference>
<keyword evidence="2" id="KW-0479">Metal-binding</keyword>
<dbReference type="PANTHER" id="PTHR35201">
    <property type="entry name" value="TERPENE SYNTHASE"/>
    <property type="match status" value="1"/>
</dbReference>
<evidence type="ECO:0000313" key="3">
    <source>
        <dbReference type="EMBL" id="AQZ66193.1"/>
    </source>
</evidence>
<dbReference type="InterPro" id="IPR008949">
    <property type="entry name" value="Isoprenoid_synthase_dom_sf"/>
</dbReference>
<protein>
    <recommendedName>
        <fullName evidence="2">Terpene synthase</fullName>
        <ecNumber evidence="2">4.2.3.-</ecNumber>
    </recommendedName>
</protein>
<dbReference type="InterPro" id="IPR034686">
    <property type="entry name" value="Terpene_cyclase-like_2"/>
</dbReference>
<keyword evidence="4" id="KW-1185">Reference proteome</keyword>
<keyword evidence="1 2" id="KW-0456">Lyase</keyword>
<organism evidence="3 4">
    <name type="scientific">[Actinomadura] parvosata subsp. kistnae</name>
    <dbReference type="NCBI Taxonomy" id="1909395"/>
    <lineage>
        <taxon>Bacteria</taxon>
        <taxon>Bacillati</taxon>
        <taxon>Actinomycetota</taxon>
        <taxon>Actinomycetes</taxon>
        <taxon>Streptosporangiales</taxon>
        <taxon>Streptosporangiaceae</taxon>
        <taxon>Nonomuraea</taxon>
    </lineage>
</organism>
<evidence type="ECO:0000256" key="2">
    <source>
        <dbReference type="RuleBase" id="RU366034"/>
    </source>
</evidence>
<dbReference type="Proteomes" id="UP000190797">
    <property type="component" value="Chromosome"/>
</dbReference>
<accession>A0A1V0A7N4</accession>
<evidence type="ECO:0000256" key="1">
    <source>
        <dbReference type="ARBA" id="ARBA00023239"/>
    </source>
</evidence>
<name>A0A1V0A7N4_9ACTN</name>
<sequence>MPPVPGTAHAAFVLPVPYQPGAARLSPHADAAHAHSTSWAREMGLLGQGVWDEAWFGAMAIPLLAAYGHPDAAPQELELASDWYVWAYWFDDHFAQAFRGPRAYRKARAYLHRLSLFTPSSGSSRTPRPSNAAERALADLWSRTCARSSPGWRSRFAARTRELMRGRLRELENVRDGRVPTPIELIGLRRASGGASWAADLAERVGGAELPADVGGTRAVRVLRDTFADGVHLLNDLYSYRREVGGEGAHDNGVLVVRRFLGCGAQEAADRVNELRTSRLRQFEAAAASGLPALVEGSGLDPEERGRLVRYVQGLRDWQAGACAWHRRSSRYLDPDAVPAPVWRIEAPAWHSSAAPAPSDQGMQRQPL</sequence>
<dbReference type="SFLD" id="SFLDS00005">
    <property type="entry name" value="Isoprenoid_Synthase_Type_I"/>
    <property type="match status" value="1"/>
</dbReference>
<dbReference type="PANTHER" id="PTHR35201:SF4">
    <property type="entry name" value="BETA-PINACENE SYNTHASE-RELATED"/>
    <property type="match status" value="1"/>
</dbReference>
<dbReference type="Gene3D" id="1.10.600.10">
    <property type="entry name" value="Farnesyl Diphosphate Synthase"/>
    <property type="match status" value="1"/>
</dbReference>
<gene>
    <name evidence="3" type="ORF">BKM31_36280</name>
</gene>
<comment type="cofactor">
    <cofactor evidence="2">
        <name>Mg(2+)</name>
        <dbReference type="ChEBI" id="CHEBI:18420"/>
    </cofactor>
</comment>
<keyword evidence="2" id="KW-0460">Magnesium</keyword>
<dbReference type="SUPFAM" id="SSF48576">
    <property type="entry name" value="Terpenoid synthases"/>
    <property type="match status" value="1"/>
</dbReference>
<dbReference type="KEGG" id="noa:BKM31_36280"/>
<dbReference type="AlphaFoldDB" id="A0A1V0A7N4"/>
<dbReference type="SFLD" id="SFLDG01020">
    <property type="entry name" value="Terpene_Cyclase_Like_2"/>
    <property type="match status" value="1"/>
</dbReference>